<reference evidence="2 3" key="2">
    <citation type="journal article" date="2012" name="Stand. Genomic Sci.">
        <title>Complete genome sequence of the aquatic bacterium Runella slithyformis type strain (LSU 4(T)).</title>
        <authorList>
            <person name="Copeland A."/>
            <person name="Zhang X."/>
            <person name="Misra M."/>
            <person name="Lapidus A."/>
            <person name="Nolan M."/>
            <person name="Lucas S."/>
            <person name="Deshpande S."/>
            <person name="Cheng J.F."/>
            <person name="Tapia R."/>
            <person name="Goodwin L.A."/>
            <person name="Pitluck S."/>
            <person name="Liolios K."/>
            <person name="Pagani I."/>
            <person name="Ivanova N."/>
            <person name="Mikhailova N."/>
            <person name="Pati A."/>
            <person name="Chen A."/>
            <person name="Palaniappan K."/>
            <person name="Land M."/>
            <person name="Hauser L."/>
            <person name="Pan C."/>
            <person name="Jeffries C.D."/>
            <person name="Detter J.C."/>
            <person name="Brambilla E.M."/>
            <person name="Rohde M."/>
            <person name="Djao O.D."/>
            <person name="Goker M."/>
            <person name="Sikorski J."/>
            <person name="Tindall B.J."/>
            <person name="Woyke T."/>
            <person name="Bristow J."/>
            <person name="Eisen J.A."/>
            <person name="Markowitz V."/>
            <person name="Hugenholtz P."/>
            <person name="Kyrpides N.C."/>
            <person name="Klenk H.P."/>
            <person name="Mavromatis K."/>
        </authorList>
    </citation>
    <scope>NUCLEOTIDE SEQUENCE [LARGE SCALE GENOMIC DNA]</scope>
    <source>
        <strain evidence="3">ATCC 29530 / DSM 19594 / LMG 11500 / NCIMB 11436 / LSU 4</strain>
    </source>
</reference>
<proteinExistence type="predicted"/>
<gene>
    <name evidence="2" type="ordered locus">Runsl_5840</name>
</gene>
<dbReference type="AlphaFoldDB" id="A0A7U3ZRP2"/>
<name>A0A7U3ZRP2_RUNSL</name>
<dbReference type="Proteomes" id="UP000000493">
    <property type="component" value="Plasmid pRUNSL03"/>
</dbReference>
<keyword evidence="2" id="KW-0614">Plasmid</keyword>
<evidence type="ECO:0000256" key="1">
    <source>
        <dbReference type="SAM" id="Phobius"/>
    </source>
</evidence>
<evidence type="ECO:0000313" key="3">
    <source>
        <dbReference type="Proteomes" id="UP000000493"/>
    </source>
</evidence>
<reference evidence="3" key="1">
    <citation type="submission" date="2011-06" db="EMBL/GenBank/DDBJ databases">
        <title>The complete genome of plasmid 3 of Runella slithyformis DSM 19594.</title>
        <authorList>
            <consortium name="US DOE Joint Genome Institute (JGI-PGF)"/>
            <person name="Lucas S."/>
            <person name="Han J."/>
            <person name="Lapidus A."/>
            <person name="Bruce D."/>
            <person name="Goodwin L."/>
            <person name="Pitluck S."/>
            <person name="Peters L."/>
            <person name="Kyrpides N."/>
            <person name="Mavromatis K."/>
            <person name="Ivanova N."/>
            <person name="Ovchinnikova G."/>
            <person name="Zhang X."/>
            <person name="Misra M."/>
            <person name="Detter J.C."/>
            <person name="Tapia R."/>
            <person name="Han C."/>
            <person name="Land M."/>
            <person name="Hauser L."/>
            <person name="Markowitz V."/>
            <person name="Cheng J.-F."/>
            <person name="Hugenholtz P."/>
            <person name="Woyke T."/>
            <person name="Wu D."/>
            <person name="Tindall B."/>
            <person name="Faehrich R."/>
            <person name="Brambilla E."/>
            <person name="Klenk H.-P."/>
            <person name="Eisen J.A."/>
        </authorList>
    </citation>
    <scope>NUCLEOTIDE SEQUENCE [LARGE SCALE GENOMIC DNA]</scope>
    <source>
        <strain evidence="3">ATCC 29530 / DSM 19594 / LMG 11500 / NCIMB 11436 / LSU 4</strain>
        <plasmid evidence="3">pRUNSL03</plasmid>
    </source>
</reference>
<dbReference type="KEGG" id="rsi:Runsl_5840"/>
<organism evidence="2 3">
    <name type="scientific">Runella slithyformis (strain ATCC 29530 / DSM 19594 / LMG 11500 / NCIMB 11436 / LSU 4)</name>
    <dbReference type="NCBI Taxonomy" id="761193"/>
    <lineage>
        <taxon>Bacteria</taxon>
        <taxon>Pseudomonadati</taxon>
        <taxon>Bacteroidota</taxon>
        <taxon>Cytophagia</taxon>
        <taxon>Cytophagales</taxon>
        <taxon>Spirosomataceae</taxon>
        <taxon>Runella</taxon>
    </lineage>
</organism>
<feature type="transmembrane region" description="Helical" evidence="1">
    <location>
        <begin position="41"/>
        <end position="58"/>
    </location>
</feature>
<sequence length="60" mass="7343">MNKTLFEFFLTCLSRRITAYEHRFADNINAWQRANPKIRNTALLILFFICLLIMYFSWKH</sequence>
<keyword evidence="1" id="KW-1133">Transmembrane helix</keyword>
<geneLocation type="plasmid" evidence="2 3">
    <name>pRUNSL03</name>
</geneLocation>
<evidence type="ECO:0000313" key="2">
    <source>
        <dbReference type="EMBL" id="AEI52137.1"/>
    </source>
</evidence>
<keyword evidence="3" id="KW-1185">Reference proteome</keyword>
<dbReference type="EMBL" id="CP002862">
    <property type="protein sequence ID" value="AEI52137.1"/>
    <property type="molecule type" value="Genomic_DNA"/>
</dbReference>
<keyword evidence="1" id="KW-0812">Transmembrane</keyword>
<protein>
    <submittedName>
        <fullName evidence="2">Uncharacterized protein</fullName>
    </submittedName>
</protein>
<keyword evidence="1" id="KW-0472">Membrane</keyword>
<accession>A0A7U3ZRP2</accession>